<keyword evidence="8" id="KW-1185">Reference proteome</keyword>
<evidence type="ECO:0000256" key="3">
    <source>
        <dbReference type="ARBA" id="ARBA00022989"/>
    </source>
</evidence>
<dbReference type="InterPro" id="IPR052649">
    <property type="entry name" value="NCE102-like"/>
</dbReference>
<dbReference type="PANTHER" id="PTHR28165:SF2">
    <property type="entry name" value="MARVEL DOMAIN-CONTAINING PROTEIN"/>
    <property type="match status" value="1"/>
</dbReference>
<dbReference type="VEuPathDB" id="FungiDB:ASPSYDRAFT_49845"/>
<dbReference type="GO" id="GO:0070941">
    <property type="term" value="P:eisosome assembly"/>
    <property type="evidence" value="ECO:0007669"/>
    <property type="project" value="TreeGrafter"/>
</dbReference>
<dbReference type="AlphaFoldDB" id="A0A1L9T5Q2"/>
<keyword evidence="3 5" id="KW-1133">Transmembrane helix</keyword>
<dbReference type="STRING" id="1036612.A0A1L9T5Q2"/>
<evidence type="ECO:0000259" key="6">
    <source>
        <dbReference type="Pfam" id="PF01284"/>
    </source>
</evidence>
<sequence>MKLITGILRGFQAIFAVVVLGISVNLARGQRIDSPPPATSYAAFCGGFGVLAALVGIVAIFVSSLEGIATWALDGLSSLTMLAAGIAYAVLLRNVSCGDPYETQYNSLLNGGCVKVDGDRRCGYVAHNGEDKLKSRCISARADTAFMFISFVTCVGIVAYTFFARKRSGGVSYA</sequence>
<keyword evidence="2 5" id="KW-0812">Transmembrane</keyword>
<feature type="domain" description="MARVEL" evidence="6">
    <location>
        <begin position="3"/>
        <end position="158"/>
    </location>
</feature>
<organism evidence="7 8">
    <name type="scientific">Aspergillus sydowii CBS 593.65</name>
    <dbReference type="NCBI Taxonomy" id="1036612"/>
    <lineage>
        <taxon>Eukaryota</taxon>
        <taxon>Fungi</taxon>
        <taxon>Dikarya</taxon>
        <taxon>Ascomycota</taxon>
        <taxon>Pezizomycotina</taxon>
        <taxon>Eurotiomycetes</taxon>
        <taxon>Eurotiomycetidae</taxon>
        <taxon>Eurotiales</taxon>
        <taxon>Aspergillaceae</taxon>
        <taxon>Aspergillus</taxon>
        <taxon>Aspergillus subgen. Nidulantes</taxon>
    </lineage>
</organism>
<gene>
    <name evidence="7" type="ORF">ASPSYDRAFT_49845</name>
</gene>
<dbReference type="GO" id="GO:0005886">
    <property type="term" value="C:plasma membrane"/>
    <property type="evidence" value="ECO:0007669"/>
    <property type="project" value="TreeGrafter"/>
</dbReference>
<name>A0A1L9T5Q2_9EURO</name>
<dbReference type="Pfam" id="PF01284">
    <property type="entry name" value="MARVEL"/>
    <property type="match status" value="1"/>
</dbReference>
<evidence type="ECO:0000313" key="8">
    <source>
        <dbReference type="Proteomes" id="UP000184356"/>
    </source>
</evidence>
<protein>
    <recommendedName>
        <fullName evidence="6">MARVEL domain-containing protein</fullName>
    </recommendedName>
</protein>
<evidence type="ECO:0000256" key="1">
    <source>
        <dbReference type="ARBA" id="ARBA00004141"/>
    </source>
</evidence>
<evidence type="ECO:0000256" key="4">
    <source>
        <dbReference type="ARBA" id="ARBA00023136"/>
    </source>
</evidence>
<evidence type="ECO:0000256" key="2">
    <source>
        <dbReference type="ARBA" id="ARBA00022692"/>
    </source>
</evidence>
<keyword evidence="4 5" id="KW-0472">Membrane</keyword>
<evidence type="ECO:0000313" key="7">
    <source>
        <dbReference type="EMBL" id="OJJ54737.1"/>
    </source>
</evidence>
<evidence type="ECO:0000256" key="5">
    <source>
        <dbReference type="SAM" id="Phobius"/>
    </source>
</evidence>
<feature type="transmembrane region" description="Helical" evidence="5">
    <location>
        <begin position="6"/>
        <end position="27"/>
    </location>
</feature>
<proteinExistence type="predicted"/>
<dbReference type="PANTHER" id="PTHR28165">
    <property type="entry name" value="NON-CLASSICAL EXPORT PROTEIN 2-RELATED"/>
    <property type="match status" value="1"/>
</dbReference>
<dbReference type="GeneID" id="63764010"/>
<dbReference type="OrthoDB" id="2017497at2759"/>
<accession>A0A1L9T5Q2</accession>
<dbReference type="InterPro" id="IPR008253">
    <property type="entry name" value="Marvel"/>
</dbReference>
<dbReference type="EMBL" id="KV878594">
    <property type="protein sequence ID" value="OJJ54737.1"/>
    <property type="molecule type" value="Genomic_DNA"/>
</dbReference>
<feature type="transmembrane region" description="Helical" evidence="5">
    <location>
        <begin position="39"/>
        <end position="62"/>
    </location>
</feature>
<feature type="transmembrane region" description="Helical" evidence="5">
    <location>
        <begin position="144"/>
        <end position="163"/>
    </location>
</feature>
<dbReference type="RefSeq" id="XP_040698543.1">
    <property type="nucleotide sequence ID" value="XM_040847937.1"/>
</dbReference>
<dbReference type="GO" id="GO:0072659">
    <property type="term" value="P:protein localization to plasma membrane"/>
    <property type="evidence" value="ECO:0007669"/>
    <property type="project" value="TreeGrafter"/>
</dbReference>
<reference evidence="8" key="1">
    <citation type="journal article" date="2017" name="Genome Biol.">
        <title>Comparative genomics reveals high biological diversity and specific adaptations in the industrially and medically important fungal genus Aspergillus.</title>
        <authorList>
            <person name="de Vries R.P."/>
            <person name="Riley R."/>
            <person name="Wiebenga A."/>
            <person name="Aguilar-Osorio G."/>
            <person name="Amillis S."/>
            <person name="Uchima C.A."/>
            <person name="Anderluh G."/>
            <person name="Asadollahi M."/>
            <person name="Askin M."/>
            <person name="Barry K."/>
            <person name="Battaglia E."/>
            <person name="Bayram O."/>
            <person name="Benocci T."/>
            <person name="Braus-Stromeyer S.A."/>
            <person name="Caldana C."/>
            <person name="Canovas D."/>
            <person name="Cerqueira G.C."/>
            <person name="Chen F."/>
            <person name="Chen W."/>
            <person name="Choi C."/>
            <person name="Clum A."/>
            <person name="Dos Santos R.A."/>
            <person name="Damasio A.R."/>
            <person name="Diallinas G."/>
            <person name="Emri T."/>
            <person name="Fekete E."/>
            <person name="Flipphi M."/>
            <person name="Freyberg S."/>
            <person name="Gallo A."/>
            <person name="Gournas C."/>
            <person name="Habgood R."/>
            <person name="Hainaut M."/>
            <person name="Harispe M.L."/>
            <person name="Henrissat B."/>
            <person name="Hilden K.S."/>
            <person name="Hope R."/>
            <person name="Hossain A."/>
            <person name="Karabika E."/>
            <person name="Karaffa L."/>
            <person name="Karanyi Z."/>
            <person name="Krasevec N."/>
            <person name="Kuo A."/>
            <person name="Kusch H."/>
            <person name="LaButti K."/>
            <person name="Lagendijk E.L."/>
            <person name="Lapidus A."/>
            <person name="Levasseur A."/>
            <person name="Lindquist E."/>
            <person name="Lipzen A."/>
            <person name="Logrieco A.F."/>
            <person name="MacCabe A."/>
            <person name="Maekelae M.R."/>
            <person name="Malavazi I."/>
            <person name="Melin P."/>
            <person name="Meyer V."/>
            <person name="Mielnichuk N."/>
            <person name="Miskei M."/>
            <person name="Molnar A.P."/>
            <person name="Mule G."/>
            <person name="Ngan C.Y."/>
            <person name="Orejas M."/>
            <person name="Orosz E."/>
            <person name="Ouedraogo J.P."/>
            <person name="Overkamp K.M."/>
            <person name="Park H.-S."/>
            <person name="Perrone G."/>
            <person name="Piumi F."/>
            <person name="Punt P.J."/>
            <person name="Ram A.F."/>
            <person name="Ramon A."/>
            <person name="Rauscher S."/>
            <person name="Record E."/>
            <person name="Riano-Pachon D.M."/>
            <person name="Robert V."/>
            <person name="Roehrig J."/>
            <person name="Ruller R."/>
            <person name="Salamov A."/>
            <person name="Salih N.S."/>
            <person name="Samson R.A."/>
            <person name="Sandor E."/>
            <person name="Sanguinetti M."/>
            <person name="Schuetze T."/>
            <person name="Sepcic K."/>
            <person name="Shelest E."/>
            <person name="Sherlock G."/>
            <person name="Sophianopoulou V."/>
            <person name="Squina F.M."/>
            <person name="Sun H."/>
            <person name="Susca A."/>
            <person name="Todd R.B."/>
            <person name="Tsang A."/>
            <person name="Unkles S.E."/>
            <person name="van de Wiele N."/>
            <person name="van Rossen-Uffink D."/>
            <person name="Oliveira J.V."/>
            <person name="Vesth T.C."/>
            <person name="Visser J."/>
            <person name="Yu J.-H."/>
            <person name="Zhou M."/>
            <person name="Andersen M.R."/>
            <person name="Archer D.B."/>
            <person name="Baker S.E."/>
            <person name="Benoit I."/>
            <person name="Brakhage A.A."/>
            <person name="Braus G.H."/>
            <person name="Fischer R."/>
            <person name="Frisvad J.C."/>
            <person name="Goldman G.H."/>
            <person name="Houbraken J."/>
            <person name="Oakley B."/>
            <person name="Pocsi I."/>
            <person name="Scazzocchio C."/>
            <person name="Seiboth B."/>
            <person name="vanKuyk P.A."/>
            <person name="Wortman J."/>
            <person name="Dyer P.S."/>
            <person name="Grigoriev I.V."/>
        </authorList>
    </citation>
    <scope>NUCLEOTIDE SEQUENCE [LARGE SCALE GENOMIC DNA]</scope>
    <source>
        <strain evidence="8">CBS 593.65</strain>
    </source>
</reference>
<dbReference type="GO" id="GO:0032126">
    <property type="term" value="C:eisosome"/>
    <property type="evidence" value="ECO:0007669"/>
    <property type="project" value="TreeGrafter"/>
</dbReference>
<feature type="transmembrane region" description="Helical" evidence="5">
    <location>
        <begin position="68"/>
        <end position="91"/>
    </location>
</feature>
<dbReference type="Proteomes" id="UP000184356">
    <property type="component" value="Unassembled WGS sequence"/>
</dbReference>
<comment type="subcellular location">
    <subcellularLocation>
        <location evidence="1">Membrane</location>
        <topology evidence="1">Multi-pass membrane protein</topology>
    </subcellularLocation>
</comment>